<dbReference type="PANTHER" id="PTHR33204">
    <property type="entry name" value="TRANSCRIPTIONAL REGULATOR, MARR FAMILY"/>
    <property type="match status" value="1"/>
</dbReference>
<evidence type="ECO:0000313" key="5">
    <source>
        <dbReference type="EMBL" id="SJZ76154.1"/>
    </source>
</evidence>
<dbReference type="AlphaFoldDB" id="A0A1T4NA89"/>
<dbReference type="PANTHER" id="PTHR33204:SF29">
    <property type="entry name" value="TRANSCRIPTIONAL REGULATOR"/>
    <property type="match status" value="1"/>
</dbReference>
<evidence type="ECO:0000256" key="1">
    <source>
        <dbReference type="ARBA" id="ARBA00023015"/>
    </source>
</evidence>
<dbReference type="SUPFAM" id="SSF46785">
    <property type="entry name" value="Winged helix' DNA-binding domain"/>
    <property type="match status" value="1"/>
</dbReference>
<organism evidence="5 6">
    <name type="scientific">Fibrobacter intestinalis</name>
    <dbReference type="NCBI Taxonomy" id="28122"/>
    <lineage>
        <taxon>Bacteria</taxon>
        <taxon>Pseudomonadati</taxon>
        <taxon>Fibrobacterota</taxon>
        <taxon>Fibrobacteria</taxon>
        <taxon>Fibrobacterales</taxon>
        <taxon>Fibrobacteraceae</taxon>
        <taxon>Fibrobacter</taxon>
    </lineage>
</organism>
<keyword evidence="1" id="KW-0805">Transcription regulation</keyword>
<dbReference type="Pfam" id="PF01638">
    <property type="entry name" value="HxlR"/>
    <property type="match status" value="1"/>
</dbReference>
<dbReference type="InterPro" id="IPR002577">
    <property type="entry name" value="HTH_HxlR"/>
</dbReference>
<sequence>MYERKNPIDLNCPLRLTMSLMNSKWKTCILDALRNRTMRPSELHKTLSDATPRVLDLQLKELVEDGLLQKTVYPEVPPRSEYSITPLGATLFPIIDAMIAWGENNAEFFKKKFGKK</sequence>
<feature type="domain" description="HTH hxlR-type" evidence="4">
    <location>
        <begin position="12"/>
        <end position="110"/>
    </location>
</feature>
<dbReference type="EMBL" id="FUWU01000023">
    <property type="protein sequence ID" value="SJZ76154.1"/>
    <property type="molecule type" value="Genomic_DNA"/>
</dbReference>
<evidence type="ECO:0000313" key="6">
    <source>
        <dbReference type="Proteomes" id="UP000190449"/>
    </source>
</evidence>
<dbReference type="Proteomes" id="UP000190449">
    <property type="component" value="Unassembled WGS sequence"/>
</dbReference>
<evidence type="ECO:0000256" key="3">
    <source>
        <dbReference type="ARBA" id="ARBA00023163"/>
    </source>
</evidence>
<evidence type="ECO:0000259" key="4">
    <source>
        <dbReference type="PROSITE" id="PS51118"/>
    </source>
</evidence>
<accession>A0A1T4NA89</accession>
<dbReference type="RefSeq" id="WP_198951092.1">
    <property type="nucleotide sequence ID" value="NZ_FUWU01000023.1"/>
</dbReference>
<dbReference type="PROSITE" id="PS51118">
    <property type="entry name" value="HTH_HXLR"/>
    <property type="match status" value="1"/>
</dbReference>
<evidence type="ECO:0000256" key="2">
    <source>
        <dbReference type="ARBA" id="ARBA00023125"/>
    </source>
</evidence>
<proteinExistence type="predicted"/>
<name>A0A1T4NA89_9BACT</name>
<dbReference type="InterPro" id="IPR036388">
    <property type="entry name" value="WH-like_DNA-bd_sf"/>
</dbReference>
<protein>
    <submittedName>
        <fullName evidence="5">Transcriptional regulator, HxlR family</fullName>
    </submittedName>
</protein>
<reference evidence="5 6" key="1">
    <citation type="submission" date="2017-02" db="EMBL/GenBank/DDBJ databases">
        <authorList>
            <person name="Peterson S.W."/>
        </authorList>
    </citation>
    <scope>NUCLEOTIDE SEQUENCE [LARGE SCALE GENOMIC DNA]</scope>
    <source>
        <strain evidence="5 6">ATCC 43854</strain>
    </source>
</reference>
<dbReference type="GO" id="GO:0003677">
    <property type="term" value="F:DNA binding"/>
    <property type="evidence" value="ECO:0007669"/>
    <property type="project" value="UniProtKB-KW"/>
</dbReference>
<gene>
    <name evidence="5" type="ORF">SAMN02745108_01533</name>
</gene>
<dbReference type="Gene3D" id="1.10.10.10">
    <property type="entry name" value="Winged helix-like DNA-binding domain superfamily/Winged helix DNA-binding domain"/>
    <property type="match status" value="1"/>
</dbReference>
<dbReference type="InterPro" id="IPR036390">
    <property type="entry name" value="WH_DNA-bd_sf"/>
</dbReference>
<keyword evidence="3" id="KW-0804">Transcription</keyword>
<keyword evidence="2" id="KW-0238">DNA-binding</keyword>